<evidence type="ECO:0000313" key="1">
    <source>
        <dbReference type="EMBL" id="CAF0910160.1"/>
    </source>
</evidence>
<keyword evidence="2" id="KW-1185">Reference proteome</keyword>
<dbReference type="EMBL" id="CAJNOC010002062">
    <property type="protein sequence ID" value="CAF0910160.1"/>
    <property type="molecule type" value="Genomic_DNA"/>
</dbReference>
<comment type="caution">
    <text evidence="1">The sequence shown here is derived from an EMBL/GenBank/DDBJ whole genome shotgun (WGS) entry which is preliminary data.</text>
</comment>
<accession>A0A814AD16</accession>
<dbReference type="Proteomes" id="UP000663879">
    <property type="component" value="Unassembled WGS sequence"/>
</dbReference>
<sequence length="88" mass="10441">MLKSHPVIYELVENLRKENKITEDNLIKVKTGLVSNFKSEKLVVEKRLIKILSNYGKNKFDEFYKNLALVCYLELDFLFEKNQSRLSE</sequence>
<evidence type="ECO:0000313" key="2">
    <source>
        <dbReference type="Proteomes" id="UP000663879"/>
    </source>
</evidence>
<dbReference type="AlphaFoldDB" id="A0A814AD16"/>
<protein>
    <submittedName>
        <fullName evidence="1">Uncharacterized protein</fullName>
    </submittedName>
</protein>
<name>A0A814AD16_9BILA</name>
<organism evidence="1 2">
    <name type="scientific">Brachionus calyciflorus</name>
    <dbReference type="NCBI Taxonomy" id="104777"/>
    <lineage>
        <taxon>Eukaryota</taxon>
        <taxon>Metazoa</taxon>
        <taxon>Spiralia</taxon>
        <taxon>Gnathifera</taxon>
        <taxon>Rotifera</taxon>
        <taxon>Eurotatoria</taxon>
        <taxon>Monogononta</taxon>
        <taxon>Pseudotrocha</taxon>
        <taxon>Ploima</taxon>
        <taxon>Brachionidae</taxon>
        <taxon>Brachionus</taxon>
    </lineage>
</organism>
<proteinExistence type="predicted"/>
<gene>
    <name evidence="1" type="ORF">OXX778_LOCUS11859</name>
</gene>
<reference evidence="1" key="1">
    <citation type="submission" date="2021-02" db="EMBL/GenBank/DDBJ databases">
        <authorList>
            <person name="Nowell W R."/>
        </authorList>
    </citation>
    <scope>NUCLEOTIDE SEQUENCE</scope>
    <source>
        <strain evidence="1">Ploen Becks lab</strain>
    </source>
</reference>